<evidence type="ECO:0008006" key="3">
    <source>
        <dbReference type="Google" id="ProtNLM"/>
    </source>
</evidence>
<dbReference type="Proteomes" id="UP000257109">
    <property type="component" value="Unassembled WGS sequence"/>
</dbReference>
<accession>A0A371IC40</accession>
<comment type="caution">
    <text evidence="1">The sequence shown here is derived from an EMBL/GenBank/DDBJ whole genome shotgun (WGS) entry which is preliminary data.</text>
</comment>
<organism evidence="1 2">
    <name type="scientific">Mucuna pruriens</name>
    <name type="common">Velvet bean</name>
    <name type="synonym">Dolichos pruriens</name>
    <dbReference type="NCBI Taxonomy" id="157652"/>
    <lineage>
        <taxon>Eukaryota</taxon>
        <taxon>Viridiplantae</taxon>
        <taxon>Streptophyta</taxon>
        <taxon>Embryophyta</taxon>
        <taxon>Tracheophyta</taxon>
        <taxon>Spermatophyta</taxon>
        <taxon>Magnoliopsida</taxon>
        <taxon>eudicotyledons</taxon>
        <taxon>Gunneridae</taxon>
        <taxon>Pentapetalae</taxon>
        <taxon>rosids</taxon>
        <taxon>fabids</taxon>
        <taxon>Fabales</taxon>
        <taxon>Fabaceae</taxon>
        <taxon>Papilionoideae</taxon>
        <taxon>50 kb inversion clade</taxon>
        <taxon>NPAAA clade</taxon>
        <taxon>indigoferoid/millettioid clade</taxon>
        <taxon>Phaseoleae</taxon>
        <taxon>Mucuna</taxon>
    </lineage>
</organism>
<evidence type="ECO:0000313" key="2">
    <source>
        <dbReference type="Proteomes" id="UP000257109"/>
    </source>
</evidence>
<dbReference type="InterPro" id="IPR000836">
    <property type="entry name" value="PRTase_dom"/>
</dbReference>
<reference evidence="1" key="1">
    <citation type="submission" date="2018-05" db="EMBL/GenBank/DDBJ databases">
        <title>Draft genome of Mucuna pruriens seed.</title>
        <authorList>
            <person name="Nnadi N.E."/>
            <person name="Vos R."/>
            <person name="Hasami M.H."/>
            <person name="Devisetty U.K."/>
            <person name="Aguiy J.C."/>
        </authorList>
    </citation>
    <scope>NUCLEOTIDE SEQUENCE [LARGE SCALE GENOMIC DNA]</scope>
    <source>
        <strain evidence="1">JCA_2017</strain>
    </source>
</reference>
<dbReference type="GO" id="GO:0004422">
    <property type="term" value="F:hypoxanthine phosphoribosyltransferase activity"/>
    <property type="evidence" value="ECO:0007669"/>
    <property type="project" value="TreeGrafter"/>
</dbReference>
<dbReference type="EMBL" id="QJKJ01000451">
    <property type="protein sequence ID" value="RDY12544.1"/>
    <property type="molecule type" value="Genomic_DNA"/>
</dbReference>
<dbReference type="Gene3D" id="3.40.50.2020">
    <property type="match status" value="2"/>
</dbReference>
<name>A0A371IC40_MUCPR</name>
<dbReference type="GO" id="GO:0046100">
    <property type="term" value="P:hypoxanthine metabolic process"/>
    <property type="evidence" value="ECO:0007669"/>
    <property type="project" value="TreeGrafter"/>
</dbReference>
<gene>
    <name evidence="1" type="ORF">CR513_02646</name>
</gene>
<protein>
    <recommendedName>
        <fullName evidence="3">Hypoxanthine-guanine phosphoribosyltransferase</fullName>
    </recommendedName>
</protein>
<proteinExistence type="predicted"/>
<dbReference type="GO" id="GO:0032264">
    <property type="term" value="P:IMP salvage"/>
    <property type="evidence" value="ECO:0007669"/>
    <property type="project" value="TreeGrafter"/>
</dbReference>
<dbReference type="OrthoDB" id="9449045at2759"/>
<feature type="non-terminal residue" evidence="1">
    <location>
        <position position="1"/>
    </location>
</feature>
<dbReference type="InterPro" id="IPR050408">
    <property type="entry name" value="HGPRT"/>
</dbReference>
<dbReference type="InterPro" id="IPR029057">
    <property type="entry name" value="PRTase-like"/>
</dbReference>
<dbReference type="GO" id="GO:0005829">
    <property type="term" value="C:cytosol"/>
    <property type="evidence" value="ECO:0007669"/>
    <property type="project" value="TreeGrafter"/>
</dbReference>
<dbReference type="STRING" id="157652.A0A371IC40"/>
<dbReference type="AlphaFoldDB" id="A0A371IC40"/>
<dbReference type="GO" id="GO:0032263">
    <property type="term" value="P:GMP salvage"/>
    <property type="evidence" value="ECO:0007669"/>
    <property type="project" value="TreeGrafter"/>
</dbReference>
<dbReference type="SUPFAM" id="SSF53271">
    <property type="entry name" value="PRTase-like"/>
    <property type="match status" value="1"/>
</dbReference>
<keyword evidence="2" id="KW-1185">Reference proteome</keyword>
<evidence type="ECO:0000313" key="1">
    <source>
        <dbReference type="EMBL" id="RDY12544.1"/>
    </source>
</evidence>
<dbReference type="PANTHER" id="PTHR43340">
    <property type="entry name" value="HYPOXANTHINE-GUANINE PHOSPHORIBOSYLTRANSFERASE"/>
    <property type="match status" value="1"/>
</dbReference>
<dbReference type="GO" id="GO:0006178">
    <property type="term" value="P:guanine salvage"/>
    <property type="evidence" value="ECO:0007669"/>
    <property type="project" value="TreeGrafter"/>
</dbReference>
<dbReference type="CDD" id="cd06223">
    <property type="entry name" value="PRTases_typeI"/>
    <property type="match status" value="1"/>
</dbReference>
<dbReference type="PANTHER" id="PTHR43340:SF1">
    <property type="entry name" value="HYPOXANTHINE PHOSPHORIBOSYLTRANSFERASE"/>
    <property type="match status" value="1"/>
</dbReference>
<dbReference type="GO" id="GO:0000287">
    <property type="term" value="F:magnesium ion binding"/>
    <property type="evidence" value="ECO:0007669"/>
    <property type="project" value="TreeGrafter"/>
</dbReference>
<sequence>MVVGVATGVFLILADLVRKMEFAFPIDFVRAESYGSGTECNRAPTISFYVKFDIKGRLVILFLAESDEYAATLPCPDYFVVGYGMDYDHLYRNLSYIGVLKPELYK</sequence>